<dbReference type="EMBL" id="LSNE01000006">
    <property type="protein sequence ID" value="KXI28509.1"/>
    <property type="molecule type" value="Genomic_DNA"/>
</dbReference>
<evidence type="ECO:0000313" key="3">
    <source>
        <dbReference type="Proteomes" id="UP000070299"/>
    </source>
</evidence>
<proteinExistence type="predicted"/>
<gene>
    <name evidence="2" type="ORF">AX660_15575</name>
</gene>
<reference evidence="3" key="1">
    <citation type="submission" date="2016-02" db="EMBL/GenBank/DDBJ databases">
        <authorList>
            <person name="Schultz-Johansen M."/>
            <person name="Glaring M.A."/>
            <person name="Bech P.K."/>
            <person name="Stougaard P."/>
        </authorList>
    </citation>
    <scope>NUCLEOTIDE SEQUENCE [LARGE SCALE GENOMIC DNA]</scope>
    <source>
        <strain evidence="3">S66</strain>
    </source>
</reference>
<accession>A0A135ZZT4</accession>
<dbReference type="STRING" id="1799789.AX660_15575"/>
<dbReference type="Gene3D" id="3.90.550.10">
    <property type="entry name" value="Spore Coat Polysaccharide Biosynthesis Protein SpsA, Chain A"/>
    <property type="match status" value="1"/>
</dbReference>
<sequence>MFAHNEGKHIVNSITSVLDSADENLNRFYIIANGCTDNTCAEIKKIQLIQSAKLSLIELEFGDKCNAWNHYVHDIADDSSIHFFVDADVKFVKGSFGRLNDCLSSNKIANAAAGLPFSGRNQQQYLNMVKQGRCLFGNCYALKREFIGLIRQKSFFLPIGLGWIDSAITKIVNRDLEDIPNPKEGRIVYDLESGYHFDSLSVFSKEDRELYVNRIVRYRLGKHQEKYLEKCSFLSWPRILNEINTAVLNDIKTNAKWFNLLDRYFVVKRIIQQNQKLEKVIKTQ</sequence>
<evidence type="ECO:0000313" key="2">
    <source>
        <dbReference type="EMBL" id="KXI28509.1"/>
    </source>
</evidence>
<protein>
    <recommendedName>
        <fullName evidence="1">Glycosyltransferase 2-like domain-containing protein</fullName>
    </recommendedName>
</protein>
<keyword evidence="3" id="KW-1185">Reference proteome</keyword>
<dbReference type="InterPro" id="IPR029044">
    <property type="entry name" value="Nucleotide-diphossugar_trans"/>
</dbReference>
<comment type="caution">
    <text evidence="2">The sequence shown here is derived from an EMBL/GenBank/DDBJ whole genome shotgun (WGS) entry which is preliminary data.</text>
</comment>
<evidence type="ECO:0000259" key="1">
    <source>
        <dbReference type="Pfam" id="PF00535"/>
    </source>
</evidence>
<feature type="domain" description="Glycosyltransferase 2-like" evidence="1">
    <location>
        <begin position="3"/>
        <end position="105"/>
    </location>
</feature>
<name>A0A135ZZT4_9ALTE</name>
<dbReference type="SUPFAM" id="SSF53448">
    <property type="entry name" value="Nucleotide-diphospho-sugar transferases"/>
    <property type="match status" value="1"/>
</dbReference>
<dbReference type="Pfam" id="PF00535">
    <property type="entry name" value="Glycos_transf_2"/>
    <property type="match status" value="1"/>
</dbReference>
<dbReference type="AlphaFoldDB" id="A0A135ZZT4"/>
<dbReference type="Proteomes" id="UP000070299">
    <property type="component" value="Unassembled WGS sequence"/>
</dbReference>
<dbReference type="InterPro" id="IPR001173">
    <property type="entry name" value="Glyco_trans_2-like"/>
</dbReference>
<organism evidence="2 3">
    <name type="scientific">Paraglaciecola hydrolytica</name>
    <dbReference type="NCBI Taxonomy" id="1799789"/>
    <lineage>
        <taxon>Bacteria</taxon>
        <taxon>Pseudomonadati</taxon>
        <taxon>Pseudomonadota</taxon>
        <taxon>Gammaproteobacteria</taxon>
        <taxon>Alteromonadales</taxon>
        <taxon>Alteromonadaceae</taxon>
        <taxon>Paraglaciecola</taxon>
    </lineage>
</organism>